<sequence>MAASDGVTQFAPAVNATAALELVLDRLRRCEINGNLCPWGGLIEYLVAEMTKLKLRGEG</sequence>
<accession>A0A4E9EQE9</accession>
<evidence type="ECO:0000313" key="2">
    <source>
        <dbReference type="EMBL" id="VIO64611.1"/>
    </source>
</evidence>
<dbReference type="EMBL" id="CAJPIJ010000131">
    <property type="protein sequence ID" value="CAG1984459.1"/>
    <property type="molecule type" value="Genomic_DNA"/>
</dbReference>
<reference evidence="2" key="1">
    <citation type="submission" date="2019-04" db="EMBL/GenBank/DDBJ databases">
        <authorList>
            <person name="Melise S."/>
            <person name="Noan J."/>
            <person name="Okalmin O."/>
        </authorList>
    </citation>
    <scope>NUCLEOTIDE SEQUENCE</scope>
    <source>
        <strain evidence="2">FN9</strain>
    </source>
</reference>
<name>A0A4E9EQE9_GIBZA</name>
<protein>
    <submittedName>
        <fullName evidence="2">Uncharacterized protein</fullName>
    </submittedName>
</protein>
<organism evidence="2">
    <name type="scientific">Gibberella zeae</name>
    <name type="common">Wheat head blight fungus</name>
    <name type="synonym">Fusarium graminearum</name>
    <dbReference type="NCBI Taxonomy" id="5518"/>
    <lineage>
        <taxon>Eukaryota</taxon>
        <taxon>Fungi</taxon>
        <taxon>Dikarya</taxon>
        <taxon>Ascomycota</taxon>
        <taxon>Pezizomycotina</taxon>
        <taxon>Sordariomycetes</taxon>
        <taxon>Hypocreomycetidae</taxon>
        <taxon>Hypocreales</taxon>
        <taxon>Nectriaceae</taxon>
        <taxon>Fusarium</taxon>
    </lineage>
</organism>
<gene>
    <name evidence="2" type="ORF">FUG_LOCUS580583</name>
    <name evidence="1" type="ORF">MDCFG202_LOCUS249918</name>
</gene>
<dbReference type="Proteomes" id="UP000746612">
    <property type="component" value="Unassembled WGS sequence"/>
</dbReference>
<dbReference type="AlphaFoldDB" id="A0A4E9EQE9"/>
<dbReference type="EMBL" id="CAAKMV010000207">
    <property type="protein sequence ID" value="VIO64611.1"/>
    <property type="molecule type" value="Genomic_DNA"/>
</dbReference>
<reference evidence="1" key="2">
    <citation type="submission" date="2021-03" db="EMBL/GenBank/DDBJ databases">
        <authorList>
            <person name="Alouane T."/>
            <person name="Langin T."/>
            <person name="Bonhomme L."/>
        </authorList>
    </citation>
    <scope>NUCLEOTIDE SEQUENCE</scope>
    <source>
        <strain evidence="1">MDC_Fg202</strain>
    </source>
</reference>
<evidence type="ECO:0000313" key="1">
    <source>
        <dbReference type="EMBL" id="CAG1984459.1"/>
    </source>
</evidence>
<proteinExistence type="predicted"/>